<accession>A0ACB8MKS4</accession>
<keyword evidence="1" id="KW-0808">Transferase</keyword>
<keyword evidence="2" id="KW-1185">Reference proteome</keyword>
<organism evidence="1 2">
    <name type="scientific">Citrus sinensis</name>
    <name type="common">Sweet orange</name>
    <name type="synonym">Citrus aurantium var. sinensis</name>
    <dbReference type="NCBI Taxonomy" id="2711"/>
    <lineage>
        <taxon>Eukaryota</taxon>
        <taxon>Viridiplantae</taxon>
        <taxon>Streptophyta</taxon>
        <taxon>Embryophyta</taxon>
        <taxon>Tracheophyta</taxon>
        <taxon>Spermatophyta</taxon>
        <taxon>Magnoliopsida</taxon>
        <taxon>eudicotyledons</taxon>
        <taxon>Gunneridae</taxon>
        <taxon>Pentapetalae</taxon>
        <taxon>rosids</taxon>
        <taxon>malvids</taxon>
        <taxon>Sapindales</taxon>
        <taxon>Rutaceae</taxon>
        <taxon>Aurantioideae</taxon>
        <taxon>Citrus</taxon>
    </lineage>
</organism>
<gene>
    <name evidence="1" type="ORF">KPL71_010141</name>
</gene>
<reference evidence="2" key="1">
    <citation type="journal article" date="2023" name="Hortic. Res.">
        <title>A chromosome-level phased genome enabling allele-level studies in sweet orange: a case study on citrus Huanglongbing tolerance.</title>
        <authorList>
            <person name="Wu B."/>
            <person name="Yu Q."/>
            <person name="Deng Z."/>
            <person name="Duan Y."/>
            <person name="Luo F."/>
            <person name="Gmitter F. Jr."/>
        </authorList>
    </citation>
    <scope>NUCLEOTIDE SEQUENCE [LARGE SCALE GENOMIC DNA]</scope>
    <source>
        <strain evidence="2">cv. Valencia</strain>
    </source>
</reference>
<name>A0ACB8MKS4_CITSI</name>
<evidence type="ECO:0000313" key="2">
    <source>
        <dbReference type="Proteomes" id="UP000829398"/>
    </source>
</evidence>
<dbReference type="Proteomes" id="UP000829398">
    <property type="component" value="Chromosome 3"/>
</dbReference>
<comment type="caution">
    <text evidence="1">The sequence shown here is derived from an EMBL/GenBank/DDBJ whole genome shotgun (WGS) entry which is preliminary data.</text>
</comment>
<dbReference type="EMBL" id="CM039172">
    <property type="protein sequence ID" value="KAH9786019.1"/>
    <property type="molecule type" value="Genomic_DNA"/>
</dbReference>
<keyword evidence="1" id="KW-0548">Nucleotidyltransferase</keyword>
<evidence type="ECO:0000313" key="1">
    <source>
        <dbReference type="EMBL" id="KAH9786019.1"/>
    </source>
</evidence>
<keyword evidence="1" id="KW-0695">RNA-directed DNA polymerase</keyword>
<sequence>MRIRVSLDVRKPLKRRMKLKKIGSEWIWIDFKYERLHVFCFICGLLGHTEKQCPSLYDCHASTITKPYGQWMKAPTRRNNMNSGEKWLCSVPPEMGEGKYGNCMESADDMSIDSVHPIKSGIANLRSTEGGEKDRSVLLNKTSNLLVPAKSQLTSKGKEVIGTGPTKKGEEDFELGLVVVENKRRRSKLELEENPPNWKLRGFREAVADAGLVDLGMAGYPFTWERSRSAEEWVEERLDRALANTAWCNLFPQAKVWSLEATCSDHLPIFVDQNPSGFIHRHTRFRFENVWLRESDCEAVVQRSWSSSAGFPIQHKLAVCGGDLWIWGGKLFRDFCKRIVDCKQQMAILRGRRDQEGLEAFTEGMWYSRPSEIDALIVEYFQTLFSSESCICEPVLACVEASITALHNQLLLEPFTTLDVKEALFSMHPDKSPGPDGMNPAFYQKFWHVVGKDVTEACLSYITNRAFPEKFNDTLIVLIPKHTQPEQLTDMRPIALCNVLYKIVAKMLANRMKLVLGEVISDSQSAFVPGRAITDNILISTEIIHYLKRKKQGKARTAALKIDMSKAYNRVEWSFLKLMMLRMGFDEGWVELVMMCVSTVRYKVLRNGVEVGPIVPSRGLRQGDPLSPYLFIICAEGLSSLIRNRERAGLIHGVKVARRAPAVSHLFFADDCFLFFKAQHNEARIMKSILAVYGAASGQKVNLNKSSISFSANMGEESIRQVCGILEVPATNNHGTYLGLPSQIGKKKSVVFNFIKEKVWQQLQGWSQKFLSRAGKEIMLKTVAQAGPNYAMNIYLLPLDLCNDLEIMMNSYWWGSTRTGGKGIHWLRWDKMCKSKSVGGIGFKRIHDFNIAMLGKQCWRLMTNPLSLVARILKARYYPKVSLVNASVGFNPSYTWRSIMAAKDVVVNGSRIRIGNGQQVQLSKDPWLPDANNGFITSELDESLATATVDSLMVPGQRRWDYDLIADVFNSRDAALILQVPLSVRQDDDCWYWLADPKGQFTVRSCYNLLNSEANVTSSRVWKRLWGLEVPGKVKHFFWCALMNVLPTVDNLRPRKVEVSPICPICNAENESVLHCLVECLFAQSCWVLSSIGTFGSCSSLFDWFEQVFTRCCKDDCNLAVMLCWRLWFNRNDKVWNNHGSQAQSLVNAAGHCLFQWQEAKRRTFTIAEDILLGHGSVCWGKPPVGWLKCNVDAGVSRSQGRVSFGGVIRDSGGDFIAAKCQSFPGSFHPREAEALAVREALSWIKLMQLSKIIIETDCLNVYSALLSPSTSSNGFGLLIADCRAIAQVIGEVRFSFVRRSANAAAHSVARVGGSMSGPREWRVVPPLWLCPLLTDPLV</sequence>
<proteinExistence type="predicted"/>
<protein>
    <submittedName>
        <fullName evidence="1">Reverse transcriptase domain-containing protein</fullName>
    </submittedName>
</protein>